<evidence type="ECO:0000256" key="8">
    <source>
        <dbReference type="ARBA" id="ARBA00022989"/>
    </source>
</evidence>
<reference evidence="14" key="1">
    <citation type="submission" date="2021-12" db="EMBL/GenBank/DDBJ databases">
        <authorList>
            <person name="Li Y."/>
        </authorList>
    </citation>
    <scope>NUCLEOTIDE SEQUENCE</scope>
    <source>
        <strain evidence="14">DKSPLA3</strain>
    </source>
</reference>
<feature type="domain" description="HAMP" evidence="13">
    <location>
        <begin position="177"/>
        <end position="230"/>
    </location>
</feature>
<dbReference type="PRINTS" id="PR00344">
    <property type="entry name" value="BCTRLSENSOR"/>
</dbReference>
<comment type="subcellular location">
    <subcellularLocation>
        <location evidence="2">Membrane</location>
    </subcellularLocation>
</comment>
<dbReference type="PROSITE" id="PS50109">
    <property type="entry name" value="HIS_KIN"/>
    <property type="match status" value="1"/>
</dbReference>
<evidence type="ECO:0000256" key="5">
    <source>
        <dbReference type="ARBA" id="ARBA00022679"/>
    </source>
</evidence>
<comment type="caution">
    <text evidence="14">The sequence shown here is derived from an EMBL/GenBank/DDBJ whole genome shotgun (WGS) entry which is preliminary data.</text>
</comment>
<organism evidence="14 15">
    <name type="scientific">Rhizobium quercicola</name>
    <dbReference type="NCBI Taxonomy" id="2901226"/>
    <lineage>
        <taxon>Bacteria</taxon>
        <taxon>Pseudomonadati</taxon>
        <taxon>Pseudomonadota</taxon>
        <taxon>Alphaproteobacteria</taxon>
        <taxon>Hyphomicrobiales</taxon>
        <taxon>Rhizobiaceae</taxon>
        <taxon>Rhizobium/Agrobacterium group</taxon>
        <taxon>Rhizobium</taxon>
    </lineage>
</organism>
<keyword evidence="5" id="KW-0808">Transferase</keyword>
<proteinExistence type="predicted"/>
<keyword evidence="10 11" id="KW-0472">Membrane</keyword>
<dbReference type="Gene3D" id="6.10.340.10">
    <property type="match status" value="1"/>
</dbReference>
<evidence type="ECO:0000256" key="1">
    <source>
        <dbReference type="ARBA" id="ARBA00000085"/>
    </source>
</evidence>
<comment type="catalytic activity">
    <reaction evidence="1">
        <text>ATP + protein L-histidine = ADP + protein N-phospho-L-histidine.</text>
        <dbReference type="EC" id="2.7.13.3"/>
    </reaction>
</comment>
<evidence type="ECO:0000313" key="15">
    <source>
        <dbReference type="Proteomes" id="UP001139089"/>
    </source>
</evidence>
<sequence length="453" mass="49608">MRRARLWRSTPFRLAMTFGLVFVIAFVVTGLVTYRFLKQELLGELDASIMEIHALLSSTYAPDDLEDLISTVNTYARLTEADQRIFSVIDADGRQIAGNFSGKRVPDGISDVPSQLIGLEGDVDYRVMSATIGDKRLVVGQSYRQTDRLENITFISFIWATALVIGLAVIGGVLLGSRVQRRLDGIANAMTSVSHGQLDSRVPLHGNGDDIDTVSGQINQALDRLSMLMETMRQVSSDIAHELKTPLNRLKIQIDTAALAAELGKLDATALVGARDDIDQINATFEALLRISQIESGSRRTRFRQIDLIILLASVVEIYAEVAQDSRMRLTSSLDQHDPCRVLGDQELLTQMVVNLIENAIRHCGEGTHIDVSLRRVGDHGVITVADDGPGIPAEERDKVFLRLYRLDKSRTTTGSGLGLSLVRAIADLHGGRVELAGNSPGLRVEVLMPSVS</sequence>
<dbReference type="SUPFAM" id="SSF55874">
    <property type="entry name" value="ATPase domain of HSP90 chaperone/DNA topoisomerase II/histidine kinase"/>
    <property type="match status" value="1"/>
</dbReference>
<dbReference type="InterPro" id="IPR003661">
    <property type="entry name" value="HisK_dim/P_dom"/>
</dbReference>
<dbReference type="PROSITE" id="PS50885">
    <property type="entry name" value="HAMP"/>
    <property type="match status" value="1"/>
</dbReference>
<dbReference type="SMART" id="SM00388">
    <property type="entry name" value="HisKA"/>
    <property type="match status" value="1"/>
</dbReference>
<protein>
    <recommendedName>
        <fullName evidence="3">histidine kinase</fullName>
        <ecNumber evidence="3">2.7.13.3</ecNumber>
    </recommendedName>
</protein>
<dbReference type="InterPro" id="IPR050428">
    <property type="entry name" value="TCS_sensor_his_kinase"/>
</dbReference>
<dbReference type="RefSeq" id="WP_231816579.1">
    <property type="nucleotide sequence ID" value="NZ_JAJOZR010000016.1"/>
</dbReference>
<dbReference type="InterPro" id="IPR003660">
    <property type="entry name" value="HAMP_dom"/>
</dbReference>
<dbReference type="Pfam" id="PF00512">
    <property type="entry name" value="HisKA"/>
    <property type="match status" value="1"/>
</dbReference>
<dbReference type="SMART" id="SM00304">
    <property type="entry name" value="HAMP"/>
    <property type="match status" value="2"/>
</dbReference>
<dbReference type="Gene3D" id="3.30.565.10">
    <property type="entry name" value="Histidine kinase-like ATPase, C-terminal domain"/>
    <property type="match status" value="1"/>
</dbReference>
<dbReference type="Pfam" id="PF02518">
    <property type="entry name" value="HATPase_c"/>
    <property type="match status" value="1"/>
</dbReference>
<dbReference type="AlphaFoldDB" id="A0A9X1NY80"/>
<evidence type="ECO:0000256" key="7">
    <source>
        <dbReference type="ARBA" id="ARBA00022777"/>
    </source>
</evidence>
<keyword evidence="6 11" id="KW-0812">Transmembrane</keyword>
<gene>
    <name evidence="14" type="ORF">LRX75_20915</name>
</gene>
<feature type="transmembrane region" description="Helical" evidence="11">
    <location>
        <begin position="152"/>
        <end position="175"/>
    </location>
</feature>
<dbReference type="CDD" id="cd00075">
    <property type="entry name" value="HATPase"/>
    <property type="match status" value="1"/>
</dbReference>
<evidence type="ECO:0000256" key="9">
    <source>
        <dbReference type="ARBA" id="ARBA00023012"/>
    </source>
</evidence>
<evidence type="ECO:0000256" key="11">
    <source>
        <dbReference type="SAM" id="Phobius"/>
    </source>
</evidence>
<keyword evidence="8 11" id="KW-1133">Transmembrane helix</keyword>
<evidence type="ECO:0000313" key="14">
    <source>
        <dbReference type="EMBL" id="MCD7111501.1"/>
    </source>
</evidence>
<dbReference type="Pfam" id="PF00672">
    <property type="entry name" value="HAMP"/>
    <property type="match status" value="1"/>
</dbReference>
<dbReference type="GO" id="GO:0005886">
    <property type="term" value="C:plasma membrane"/>
    <property type="evidence" value="ECO:0007669"/>
    <property type="project" value="TreeGrafter"/>
</dbReference>
<evidence type="ECO:0000256" key="10">
    <source>
        <dbReference type="ARBA" id="ARBA00023136"/>
    </source>
</evidence>
<evidence type="ECO:0000256" key="6">
    <source>
        <dbReference type="ARBA" id="ARBA00022692"/>
    </source>
</evidence>
<keyword evidence="4" id="KW-0597">Phosphoprotein</keyword>
<feature type="transmembrane region" description="Helical" evidence="11">
    <location>
        <begin position="12"/>
        <end position="37"/>
    </location>
</feature>
<dbReference type="CDD" id="cd00082">
    <property type="entry name" value="HisKA"/>
    <property type="match status" value="1"/>
</dbReference>
<dbReference type="Proteomes" id="UP001139089">
    <property type="component" value="Unassembled WGS sequence"/>
</dbReference>
<evidence type="ECO:0000259" key="12">
    <source>
        <dbReference type="PROSITE" id="PS50109"/>
    </source>
</evidence>
<dbReference type="EMBL" id="JAJOZR010000016">
    <property type="protein sequence ID" value="MCD7111501.1"/>
    <property type="molecule type" value="Genomic_DNA"/>
</dbReference>
<dbReference type="SUPFAM" id="SSF47384">
    <property type="entry name" value="Homodimeric domain of signal transducing histidine kinase"/>
    <property type="match status" value="1"/>
</dbReference>
<dbReference type="Gene3D" id="1.10.287.130">
    <property type="match status" value="1"/>
</dbReference>
<dbReference type="InterPro" id="IPR003594">
    <property type="entry name" value="HATPase_dom"/>
</dbReference>
<name>A0A9X1NY80_9HYPH</name>
<evidence type="ECO:0000259" key="13">
    <source>
        <dbReference type="PROSITE" id="PS50885"/>
    </source>
</evidence>
<dbReference type="SMART" id="SM00387">
    <property type="entry name" value="HATPase_c"/>
    <property type="match status" value="1"/>
</dbReference>
<keyword evidence="7 14" id="KW-0418">Kinase</keyword>
<accession>A0A9X1NY80</accession>
<dbReference type="EC" id="2.7.13.3" evidence="3"/>
<evidence type="ECO:0000256" key="3">
    <source>
        <dbReference type="ARBA" id="ARBA00012438"/>
    </source>
</evidence>
<dbReference type="InterPro" id="IPR036097">
    <property type="entry name" value="HisK_dim/P_sf"/>
</dbReference>
<dbReference type="PANTHER" id="PTHR45436">
    <property type="entry name" value="SENSOR HISTIDINE KINASE YKOH"/>
    <property type="match status" value="1"/>
</dbReference>
<evidence type="ECO:0000256" key="4">
    <source>
        <dbReference type="ARBA" id="ARBA00022553"/>
    </source>
</evidence>
<dbReference type="InterPro" id="IPR005467">
    <property type="entry name" value="His_kinase_dom"/>
</dbReference>
<keyword evidence="15" id="KW-1185">Reference proteome</keyword>
<dbReference type="GO" id="GO:0000155">
    <property type="term" value="F:phosphorelay sensor kinase activity"/>
    <property type="evidence" value="ECO:0007669"/>
    <property type="project" value="InterPro"/>
</dbReference>
<dbReference type="PANTHER" id="PTHR45436:SF8">
    <property type="entry name" value="HISTIDINE KINASE"/>
    <property type="match status" value="1"/>
</dbReference>
<keyword evidence="9" id="KW-0902">Two-component regulatory system</keyword>
<dbReference type="InterPro" id="IPR004358">
    <property type="entry name" value="Sig_transdc_His_kin-like_C"/>
</dbReference>
<feature type="domain" description="Histidine kinase" evidence="12">
    <location>
        <begin position="238"/>
        <end position="453"/>
    </location>
</feature>
<evidence type="ECO:0000256" key="2">
    <source>
        <dbReference type="ARBA" id="ARBA00004370"/>
    </source>
</evidence>
<dbReference type="InterPro" id="IPR036890">
    <property type="entry name" value="HATPase_C_sf"/>
</dbReference>